<sequence length="124" mass="14311">MNTSTYPKSLPTLRFNYLDISNLMQQRIKRLSCKGAEDIKSVLSGCTQKLLLILFLFGHDFKYIGKNAILHFIITFLFIIIHAKNFGVNRVKLYIFFTCFMVEMLLIYIIGGSLSYKKIGEIMA</sequence>
<feature type="transmembrane region" description="Helical" evidence="1">
    <location>
        <begin position="93"/>
        <end position="116"/>
    </location>
</feature>
<comment type="caution">
    <text evidence="2">The sequence shown here is derived from an EMBL/GenBank/DDBJ whole genome shotgun (WGS) entry which is preliminary data.</text>
</comment>
<gene>
    <name evidence="2" type="ORF">BDA99DRAFT_514715</name>
</gene>
<feature type="transmembrane region" description="Helical" evidence="1">
    <location>
        <begin position="63"/>
        <end position="81"/>
    </location>
</feature>
<keyword evidence="1" id="KW-0812">Transmembrane</keyword>
<keyword evidence="1" id="KW-1133">Transmembrane helix</keyword>
<dbReference type="Proteomes" id="UP001209540">
    <property type="component" value="Unassembled WGS sequence"/>
</dbReference>
<organism evidence="2 3">
    <name type="scientific">Phascolomyces articulosus</name>
    <dbReference type="NCBI Taxonomy" id="60185"/>
    <lineage>
        <taxon>Eukaryota</taxon>
        <taxon>Fungi</taxon>
        <taxon>Fungi incertae sedis</taxon>
        <taxon>Mucoromycota</taxon>
        <taxon>Mucoromycotina</taxon>
        <taxon>Mucoromycetes</taxon>
        <taxon>Mucorales</taxon>
        <taxon>Lichtheimiaceae</taxon>
        <taxon>Phascolomyces</taxon>
    </lineage>
</organism>
<evidence type="ECO:0000313" key="3">
    <source>
        <dbReference type="Proteomes" id="UP001209540"/>
    </source>
</evidence>
<evidence type="ECO:0000313" key="2">
    <source>
        <dbReference type="EMBL" id="KAI9259000.1"/>
    </source>
</evidence>
<reference evidence="2" key="2">
    <citation type="submission" date="2023-02" db="EMBL/GenBank/DDBJ databases">
        <authorList>
            <consortium name="DOE Joint Genome Institute"/>
            <person name="Mondo S.J."/>
            <person name="Chang Y."/>
            <person name="Wang Y."/>
            <person name="Ahrendt S."/>
            <person name="Andreopoulos W."/>
            <person name="Barry K."/>
            <person name="Beard J."/>
            <person name="Benny G.L."/>
            <person name="Blankenship S."/>
            <person name="Bonito G."/>
            <person name="Cuomo C."/>
            <person name="Desiro A."/>
            <person name="Gervers K.A."/>
            <person name="Hundley H."/>
            <person name="Kuo A."/>
            <person name="LaButti K."/>
            <person name="Lang B.F."/>
            <person name="Lipzen A."/>
            <person name="O'Donnell K."/>
            <person name="Pangilinan J."/>
            <person name="Reynolds N."/>
            <person name="Sandor L."/>
            <person name="Smith M.W."/>
            <person name="Tsang A."/>
            <person name="Grigoriev I.V."/>
            <person name="Stajich J.E."/>
            <person name="Spatafora J.W."/>
        </authorList>
    </citation>
    <scope>NUCLEOTIDE SEQUENCE</scope>
    <source>
        <strain evidence="2">RSA 2281</strain>
    </source>
</reference>
<dbReference type="AlphaFoldDB" id="A0AAD5JXG2"/>
<keyword evidence="3" id="KW-1185">Reference proteome</keyword>
<name>A0AAD5JXG2_9FUNG</name>
<reference evidence="2" key="1">
    <citation type="journal article" date="2022" name="IScience">
        <title>Evolution of zygomycete secretomes and the origins of terrestrial fungal ecologies.</title>
        <authorList>
            <person name="Chang Y."/>
            <person name="Wang Y."/>
            <person name="Mondo S."/>
            <person name="Ahrendt S."/>
            <person name="Andreopoulos W."/>
            <person name="Barry K."/>
            <person name="Beard J."/>
            <person name="Benny G.L."/>
            <person name="Blankenship S."/>
            <person name="Bonito G."/>
            <person name="Cuomo C."/>
            <person name="Desiro A."/>
            <person name="Gervers K.A."/>
            <person name="Hundley H."/>
            <person name="Kuo A."/>
            <person name="LaButti K."/>
            <person name="Lang B.F."/>
            <person name="Lipzen A."/>
            <person name="O'Donnell K."/>
            <person name="Pangilinan J."/>
            <person name="Reynolds N."/>
            <person name="Sandor L."/>
            <person name="Smith M.E."/>
            <person name="Tsang A."/>
            <person name="Grigoriev I.V."/>
            <person name="Stajich J.E."/>
            <person name="Spatafora J.W."/>
        </authorList>
    </citation>
    <scope>NUCLEOTIDE SEQUENCE</scope>
    <source>
        <strain evidence="2">RSA 2281</strain>
    </source>
</reference>
<dbReference type="EMBL" id="JAIXMP010000018">
    <property type="protein sequence ID" value="KAI9259000.1"/>
    <property type="molecule type" value="Genomic_DNA"/>
</dbReference>
<evidence type="ECO:0000256" key="1">
    <source>
        <dbReference type="SAM" id="Phobius"/>
    </source>
</evidence>
<proteinExistence type="predicted"/>
<keyword evidence="1" id="KW-0472">Membrane</keyword>
<accession>A0AAD5JXG2</accession>
<protein>
    <submittedName>
        <fullName evidence="2">Uncharacterized protein</fullName>
    </submittedName>
</protein>